<dbReference type="AlphaFoldDB" id="A0A364N5R4"/>
<dbReference type="UniPathway" id="UPA00558">
    <property type="reaction ID" value="UER00742"/>
</dbReference>
<evidence type="ECO:0000256" key="12">
    <source>
        <dbReference type="SAM" id="MobiDB-lite"/>
    </source>
</evidence>
<organism evidence="14 15">
    <name type="scientific">Stemphylium lycopersici</name>
    <name type="common">Tomato gray leaf spot disease fungus</name>
    <name type="synonym">Thyrospora lycopersici</name>
    <dbReference type="NCBI Taxonomy" id="183478"/>
    <lineage>
        <taxon>Eukaryota</taxon>
        <taxon>Fungi</taxon>
        <taxon>Dikarya</taxon>
        <taxon>Ascomycota</taxon>
        <taxon>Pezizomycotina</taxon>
        <taxon>Dothideomycetes</taxon>
        <taxon>Pleosporomycetidae</taxon>
        <taxon>Pleosporales</taxon>
        <taxon>Pleosporineae</taxon>
        <taxon>Pleosporaceae</taxon>
        <taxon>Stemphylium</taxon>
    </lineage>
</organism>
<comment type="pathway">
    <text evidence="1">Lipid metabolism.</text>
</comment>
<keyword evidence="15" id="KW-1185">Reference proteome</keyword>
<proteinExistence type="inferred from homology"/>
<evidence type="ECO:0000256" key="7">
    <source>
        <dbReference type="ARBA" id="ARBA00023209"/>
    </source>
</evidence>
<evidence type="ECO:0000313" key="14">
    <source>
        <dbReference type="EMBL" id="RAR12606.1"/>
    </source>
</evidence>
<dbReference type="GO" id="GO:0004306">
    <property type="term" value="F:ethanolamine-phosphate cytidylyltransferase activity"/>
    <property type="evidence" value="ECO:0007669"/>
    <property type="project" value="UniProtKB-EC"/>
</dbReference>
<evidence type="ECO:0000256" key="9">
    <source>
        <dbReference type="ARBA" id="ARBA00024191"/>
    </source>
</evidence>
<evidence type="ECO:0000256" key="10">
    <source>
        <dbReference type="ARBA" id="ARBA00024221"/>
    </source>
</evidence>
<evidence type="ECO:0000256" key="4">
    <source>
        <dbReference type="ARBA" id="ARBA00022679"/>
    </source>
</evidence>
<feature type="region of interest" description="Disordered" evidence="12">
    <location>
        <begin position="278"/>
        <end position="298"/>
    </location>
</feature>
<dbReference type="SUPFAM" id="SSF52374">
    <property type="entry name" value="Nucleotidylyl transferase"/>
    <property type="match status" value="2"/>
</dbReference>
<keyword evidence="5 14" id="KW-0548">Nucleotidyltransferase</keyword>
<evidence type="ECO:0000313" key="15">
    <source>
        <dbReference type="Proteomes" id="UP000249619"/>
    </source>
</evidence>
<sequence>MRAWKRPTRRLPGHVQPRDHVDVRQERAVADRAHECDARPPTKTASKRLTRHRENGFPQRDSGLWTRKKTSRFRSSAYGLMAASTLPTTVQLGHAGAMLQARQLGDELFVGVHSDEAIMENKGPTVMRLDERVAAVEACRWATKTVPRAPYVTSLPWITHYGCQYVVHGDDITSDSDGKDCYRYVKQAGRFKVVKRTPGISTTDLVGRMLLCTKSHFIPSLEKRLSGDDGPGDQEERTKAGEEMLQRIKDYATDASGRAPGCDVWYWHASRPVKLRRTTTSGTVASPTRPGAPRLDPPASQIAPVKEEKGKFHQLVQGKGVKPGQAVVYVDGGWDLFSSGHIEFLRLVTQSEQERAKERAWYTEDAKRERIEKFGEDYGPVFLIAGIHDDEVINHWKGINYPIMNIFERGLCVLQCKFVHAVIFGAPFSLSKAFLHTLPYSEPLTVYHGKTTFMPLQFDPYAVAKSLNIYREIPDHGFQNVNAAEIVARIMKGRALYEERQRKKGEKGVTEDAEKIRQELEREQRRKEVEGQFGL</sequence>
<dbReference type="EC" id="2.7.7.14" evidence="10"/>
<dbReference type="STRING" id="183478.A0A364N5R4"/>
<dbReference type="InterPro" id="IPR014729">
    <property type="entry name" value="Rossmann-like_a/b/a_fold"/>
</dbReference>
<comment type="pathway">
    <text evidence="9">Phospholipid metabolism; phosphatidylethanolamine biosynthesis; phosphatidylethanolamine from ethanolamine: step 2/3.</text>
</comment>
<keyword evidence="8" id="KW-1208">Phospholipid metabolism</keyword>
<dbReference type="Gene3D" id="3.40.50.620">
    <property type="entry name" value="HUPs"/>
    <property type="match status" value="2"/>
</dbReference>
<dbReference type="PANTHER" id="PTHR45780">
    <property type="entry name" value="ETHANOLAMINE-PHOSPHATE CYTIDYLYLTRANSFERASE"/>
    <property type="match status" value="1"/>
</dbReference>
<reference evidence="15" key="1">
    <citation type="submission" date="2018-05" db="EMBL/GenBank/DDBJ databases">
        <title>Draft genome sequence of Stemphylium lycopersici strain CIDEFI 213.</title>
        <authorList>
            <person name="Medina R."/>
            <person name="Franco M.E.E."/>
            <person name="Lucentini C.G."/>
            <person name="Saparrat M.C.N."/>
            <person name="Balatti P.A."/>
        </authorList>
    </citation>
    <scope>NUCLEOTIDE SEQUENCE [LARGE SCALE GENOMIC DNA]</scope>
    <source>
        <strain evidence="15">CIDEFI 213</strain>
    </source>
</reference>
<dbReference type="EMBL" id="QGDH01000048">
    <property type="protein sequence ID" value="RAR12606.1"/>
    <property type="molecule type" value="Genomic_DNA"/>
</dbReference>
<dbReference type="CDD" id="cd02174">
    <property type="entry name" value="CCT"/>
    <property type="match status" value="1"/>
</dbReference>
<dbReference type="GO" id="GO:0006646">
    <property type="term" value="P:phosphatidylethanolamine biosynthetic process"/>
    <property type="evidence" value="ECO:0007669"/>
    <property type="project" value="UniProtKB-UniPathway"/>
</dbReference>
<keyword evidence="6" id="KW-0443">Lipid metabolism</keyword>
<evidence type="ECO:0000256" key="8">
    <source>
        <dbReference type="ARBA" id="ARBA00023264"/>
    </source>
</evidence>
<evidence type="ECO:0000256" key="3">
    <source>
        <dbReference type="ARBA" id="ARBA00022516"/>
    </source>
</evidence>
<dbReference type="InterPro" id="IPR044608">
    <property type="entry name" value="Ect1/PCYT2"/>
</dbReference>
<feature type="domain" description="Cytidyltransferase-like" evidence="13">
    <location>
        <begin position="92"/>
        <end position="206"/>
    </location>
</feature>
<keyword evidence="4 14" id="KW-0808">Transferase</keyword>
<dbReference type="PANTHER" id="PTHR45780:SF2">
    <property type="entry name" value="ETHANOLAMINE-PHOSPHATE CYTIDYLYLTRANSFERASE"/>
    <property type="match status" value="1"/>
</dbReference>
<comment type="caution">
    <text evidence="14">The sequence shown here is derived from an EMBL/GenBank/DDBJ whole genome shotgun (WGS) entry which is preliminary data.</text>
</comment>
<comment type="similarity">
    <text evidence="2">Belongs to the cytidylyltransferase family.</text>
</comment>
<evidence type="ECO:0000256" key="6">
    <source>
        <dbReference type="ARBA" id="ARBA00023098"/>
    </source>
</evidence>
<dbReference type="NCBIfam" id="TIGR00125">
    <property type="entry name" value="cyt_tran_rel"/>
    <property type="match status" value="1"/>
</dbReference>
<evidence type="ECO:0000256" key="5">
    <source>
        <dbReference type="ARBA" id="ARBA00022695"/>
    </source>
</evidence>
<gene>
    <name evidence="14" type="ORF">DDE83_004003</name>
</gene>
<keyword evidence="7" id="KW-0594">Phospholipid biosynthesis</keyword>
<dbReference type="InterPro" id="IPR041723">
    <property type="entry name" value="CCT"/>
</dbReference>
<evidence type="ECO:0000256" key="2">
    <source>
        <dbReference type="ARBA" id="ARBA00010101"/>
    </source>
</evidence>
<accession>A0A364N5R4</accession>
<name>A0A364N5R4_STELY</name>
<evidence type="ECO:0000256" key="1">
    <source>
        <dbReference type="ARBA" id="ARBA00005189"/>
    </source>
</evidence>
<dbReference type="OrthoDB" id="40021at2759"/>
<protein>
    <recommendedName>
        <fullName evidence="10">ethanolamine-phosphate cytidylyltransferase</fullName>
        <ecNumber evidence="10">2.7.7.14</ecNumber>
    </recommendedName>
    <alternativeName>
        <fullName evidence="11">CTP:phosphoethanolamine cytidylyltransferase</fullName>
    </alternativeName>
</protein>
<dbReference type="Proteomes" id="UP000249619">
    <property type="component" value="Unassembled WGS sequence"/>
</dbReference>
<dbReference type="InterPro" id="IPR004821">
    <property type="entry name" value="Cyt_trans-like"/>
</dbReference>
<keyword evidence="3" id="KW-0444">Lipid biosynthesis</keyword>
<evidence type="ECO:0000259" key="13">
    <source>
        <dbReference type="Pfam" id="PF01467"/>
    </source>
</evidence>
<dbReference type="Pfam" id="PF01467">
    <property type="entry name" value="CTP_transf_like"/>
    <property type="match status" value="1"/>
</dbReference>
<evidence type="ECO:0000256" key="11">
    <source>
        <dbReference type="ARBA" id="ARBA00031473"/>
    </source>
</evidence>
<dbReference type="GO" id="GO:0005737">
    <property type="term" value="C:cytoplasm"/>
    <property type="evidence" value="ECO:0007669"/>
    <property type="project" value="TreeGrafter"/>
</dbReference>